<sequence length="188" mass="20627">MRLSRRESGLLLGMLLLSAFLWAPYLAVKAALGSDDETVPPRTPLVDLCVWFPYPKVAQLVPEPRAPKSQAIFYGELQCDWVSDDERTRLSLSAYRPSGVPTVEKESAEIRDFYSRAQTDQGEPAGIGDMGTISVRHESGYSEAHVVVRDGLLVAQVTYRAPGKGTDVAGKAEDTVVELLRLLPPKGR</sequence>
<keyword evidence="2" id="KW-1185">Reference proteome</keyword>
<dbReference type="Proteomes" id="UP001569963">
    <property type="component" value="Unassembled WGS sequence"/>
</dbReference>
<protein>
    <recommendedName>
        <fullName evidence="3">DUF3558 domain-containing protein</fullName>
    </recommendedName>
</protein>
<name>A0ABV4QC78_9ACTN</name>
<gene>
    <name evidence="1" type="ORF">SM611_16775</name>
</gene>
<accession>A0ABV4QC78</accession>
<evidence type="ECO:0000313" key="1">
    <source>
        <dbReference type="EMBL" id="MFA1540583.1"/>
    </source>
</evidence>
<reference evidence="1 2" key="1">
    <citation type="submission" date="2023-11" db="EMBL/GenBank/DDBJ databases">
        <title>Actinomadura monticuli sp. nov., isolated from volcanic ash.</title>
        <authorList>
            <person name="Lee S.D."/>
            <person name="Yang H."/>
            <person name="Kim I.S."/>
        </authorList>
    </citation>
    <scope>NUCLEOTIDE SEQUENCE [LARGE SCALE GENOMIC DNA]</scope>
    <source>
        <strain evidence="1 2">DLS-62</strain>
    </source>
</reference>
<dbReference type="RefSeq" id="WP_371950481.1">
    <property type="nucleotide sequence ID" value="NZ_JAXCEI010000006.1"/>
</dbReference>
<organism evidence="1 2">
    <name type="scientific">Actinomadura monticuli</name>
    <dbReference type="NCBI Taxonomy" id="3097367"/>
    <lineage>
        <taxon>Bacteria</taxon>
        <taxon>Bacillati</taxon>
        <taxon>Actinomycetota</taxon>
        <taxon>Actinomycetes</taxon>
        <taxon>Streptosporangiales</taxon>
        <taxon>Thermomonosporaceae</taxon>
        <taxon>Actinomadura</taxon>
    </lineage>
</organism>
<proteinExistence type="predicted"/>
<evidence type="ECO:0008006" key="3">
    <source>
        <dbReference type="Google" id="ProtNLM"/>
    </source>
</evidence>
<evidence type="ECO:0000313" key="2">
    <source>
        <dbReference type="Proteomes" id="UP001569963"/>
    </source>
</evidence>
<comment type="caution">
    <text evidence="1">The sequence shown here is derived from an EMBL/GenBank/DDBJ whole genome shotgun (WGS) entry which is preliminary data.</text>
</comment>
<dbReference type="EMBL" id="JAXCEI010000006">
    <property type="protein sequence ID" value="MFA1540583.1"/>
    <property type="molecule type" value="Genomic_DNA"/>
</dbReference>